<dbReference type="InterPro" id="IPR008271">
    <property type="entry name" value="Ser/Thr_kinase_AS"/>
</dbReference>
<dbReference type="SMART" id="SM00220">
    <property type="entry name" value="S_TKc"/>
    <property type="match status" value="1"/>
</dbReference>
<dbReference type="EMBL" id="ML769734">
    <property type="protein sequence ID" value="KAE9388622.1"/>
    <property type="molecule type" value="Genomic_DNA"/>
</dbReference>
<keyword evidence="2" id="KW-0418">Kinase</keyword>
<organism evidence="2 3">
    <name type="scientific">Gymnopus androsaceus JB14</name>
    <dbReference type="NCBI Taxonomy" id="1447944"/>
    <lineage>
        <taxon>Eukaryota</taxon>
        <taxon>Fungi</taxon>
        <taxon>Dikarya</taxon>
        <taxon>Basidiomycota</taxon>
        <taxon>Agaricomycotina</taxon>
        <taxon>Agaricomycetes</taxon>
        <taxon>Agaricomycetidae</taxon>
        <taxon>Agaricales</taxon>
        <taxon>Marasmiineae</taxon>
        <taxon>Omphalotaceae</taxon>
        <taxon>Gymnopus</taxon>
    </lineage>
</organism>
<name>A0A6A4GS66_9AGAR</name>
<evidence type="ECO:0000313" key="2">
    <source>
        <dbReference type="EMBL" id="KAE9388622.1"/>
    </source>
</evidence>
<dbReference type="InterPro" id="IPR051681">
    <property type="entry name" value="Ser/Thr_Kinases-Pseudokinases"/>
</dbReference>
<dbReference type="SUPFAM" id="SSF56112">
    <property type="entry name" value="Protein kinase-like (PK-like)"/>
    <property type="match status" value="1"/>
</dbReference>
<accession>A0A6A4GS66</accession>
<protein>
    <submittedName>
        <fullName evidence="2">Kinase-like protein</fullName>
    </submittedName>
</protein>
<dbReference type="PANTHER" id="PTHR44329">
    <property type="entry name" value="SERINE/THREONINE-PROTEIN KINASE TNNI3K-RELATED"/>
    <property type="match status" value="1"/>
</dbReference>
<dbReference type="GO" id="GO:0004674">
    <property type="term" value="F:protein serine/threonine kinase activity"/>
    <property type="evidence" value="ECO:0007669"/>
    <property type="project" value="TreeGrafter"/>
</dbReference>
<proteinExistence type="predicted"/>
<dbReference type="InterPro" id="IPR001245">
    <property type="entry name" value="Ser-Thr/Tyr_kinase_cat_dom"/>
</dbReference>
<keyword evidence="2" id="KW-0808">Transferase</keyword>
<dbReference type="AlphaFoldDB" id="A0A6A4GS66"/>
<dbReference type="InterPro" id="IPR000719">
    <property type="entry name" value="Prot_kinase_dom"/>
</dbReference>
<dbReference type="Pfam" id="PF07714">
    <property type="entry name" value="PK_Tyr_Ser-Thr"/>
    <property type="match status" value="1"/>
</dbReference>
<dbReference type="GO" id="GO:0005524">
    <property type="term" value="F:ATP binding"/>
    <property type="evidence" value="ECO:0007669"/>
    <property type="project" value="InterPro"/>
</dbReference>
<dbReference type="PROSITE" id="PS50011">
    <property type="entry name" value="PROTEIN_KINASE_DOM"/>
    <property type="match status" value="1"/>
</dbReference>
<dbReference type="Gene3D" id="1.10.510.10">
    <property type="entry name" value="Transferase(Phosphotransferase) domain 1"/>
    <property type="match status" value="1"/>
</dbReference>
<feature type="domain" description="Protein kinase" evidence="1">
    <location>
        <begin position="8"/>
        <end position="283"/>
    </location>
</feature>
<reference evidence="2" key="1">
    <citation type="journal article" date="2019" name="Environ. Microbiol.">
        <title>Fungal ecological strategies reflected in gene transcription - a case study of two litter decomposers.</title>
        <authorList>
            <person name="Barbi F."/>
            <person name="Kohler A."/>
            <person name="Barry K."/>
            <person name="Baskaran P."/>
            <person name="Daum C."/>
            <person name="Fauchery L."/>
            <person name="Ihrmark K."/>
            <person name="Kuo A."/>
            <person name="LaButti K."/>
            <person name="Lipzen A."/>
            <person name="Morin E."/>
            <person name="Grigoriev I.V."/>
            <person name="Henrissat B."/>
            <person name="Lindahl B."/>
            <person name="Martin F."/>
        </authorList>
    </citation>
    <scope>NUCLEOTIDE SEQUENCE</scope>
    <source>
        <strain evidence="2">JB14</strain>
    </source>
</reference>
<evidence type="ECO:0000259" key="1">
    <source>
        <dbReference type="PROSITE" id="PS50011"/>
    </source>
</evidence>
<dbReference type="PIRSF" id="PIRSF000654">
    <property type="entry name" value="Integrin-linked_kinase"/>
    <property type="match status" value="1"/>
</dbReference>
<gene>
    <name evidence="2" type="ORF">BT96DRAFT_429110</name>
</gene>
<keyword evidence="3" id="KW-1185">Reference proteome</keyword>
<dbReference type="PROSITE" id="PS00108">
    <property type="entry name" value="PROTEIN_KINASE_ST"/>
    <property type="match status" value="1"/>
</dbReference>
<dbReference type="InterPro" id="IPR011009">
    <property type="entry name" value="Kinase-like_dom_sf"/>
</dbReference>
<dbReference type="Proteomes" id="UP000799118">
    <property type="component" value="Unassembled WGS sequence"/>
</dbReference>
<sequence length="311" mass="34874">MFLTGLVRESETAITGGGFADIWIGRLDRQRVCIKVLRFFQEGSDRETLLKALSKEVLLWRQLNHPNILPFLGINIELFSPSFCIVSPWMSNGNIISYAKNSSLDLSTKLEHTIQIAEGLFYLHELDPPVVHGDIKGANILISDDRRCCVADFGLSVLDTQSMNLTHTATVQGSLRWLAPEFINPTPVPTEGRLTSRDIYAFGCTVFEILTGRPPFSHHNLDISVAIDVLKGVRPVLPPTVIPKEDVFMSIRAMLDSCWAEEITHRPDAQRLLHLLKHVQNLLHFPERELGTSPMLNGPELARFVIAHPTL</sequence>
<dbReference type="OrthoDB" id="346907at2759"/>
<evidence type="ECO:0000313" key="3">
    <source>
        <dbReference type="Proteomes" id="UP000799118"/>
    </source>
</evidence>